<dbReference type="GO" id="GO:0006310">
    <property type="term" value="P:DNA recombination"/>
    <property type="evidence" value="ECO:0007669"/>
    <property type="project" value="UniProtKB-UniRule"/>
</dbReference>
<dbReference type="GO" id="GO:0005524">
    <property type="term" value="F:ATP binding"/>
    <property type="evidence" value="ECO:0007669"/>
    <property type="project" value="UniProtKB-KW"/>
</dbReference>
<dbReference type="SMART" id="SM00341">
    <property type="entry name" value="HRDC"/>
    <property type="match status" value="1"/>
</dbReference>
<dbReference type="GO" id="GO:0006281">
    <property type="term" value="P:DNA repair"/>
    <property type="evidence" value="ECO:0007669"/>
    <property type="project" value="UniProtKB-KW"/>
</dbReference>
<evidence type="ECO:0000256" key="16">
    <source>
        <dbReference type="NCBIfam" id="TIGR01389"/>
    </source>
</evidence>
<dbReference type="InterPro" id="IPR018982">
    <property type="entry name" value="RQC_domain"/>
</dbReference>
<dbReference type="GO" id="GO:0009432">
    <property type="term" value="P:SOS response"/>
    <property type="evidence" value="ECO:0007669"/>
    <property type="project" value="UniProtKB-UniRule"/>
</dbReference>
<dbReference type="EC" id="5.6.2.4" evidence="16"/>
<evidence type="ECO:0000313" key="21">
    <source>
        <dbReference type="Proteomes" id="UP000033434"/>
    </source>
</evidence>
<keyword evidence="10" id="KW-0067">ATP-binding</keyword>
<dbReference type="InterPro" id="IPR032284">
    <property type="entry name" value="RecQ_Zn-bd"/>
</dbReference>
<dbReference type="CDD" id="cd17920">
    <property type="entry name" value="DEXHc_RecQ"/>
    <property type="match status" value="1"/>
</dbReference>
<dbReference type="FunFam" id="3.40.50.300:FF:000156">
    <property type="entry name" value="ATP-dependent DNA helicase recQ"/>
    <property type="match status" value="1"/>
</dbReference>
<dbReference type="Gene3D" id="1.10.10.10">
    <property type="entry name" value="Winged helix-like DNA-binding domain superfamily/Winged helix DNA-binding domain"/>
    <property type="match status" value="1"/>
</dbReference>
<dbReference type="InterPro" id="IPR006293">
    <property type="entry name" value="DNA_helicase_ATP-dep_RecQ_bac"/>
</dbReference>
<dbReference type="PATRIC" id="fig|1129367.4.peg.4619"/>
<gene>
    <name evidence="20" type="ORF">N479_22220</name>
</gene>
<dbReference type="SUPFAM" id="SSF52540">
    <property type="entry name" value="P-loop containing nucleoside triphosphate hydrolases"/>
    <property type="match status" value="2"/>
</dbReference>
<evidence type="ECO:0000256" key="6">
    <source>
        <dbReference type="ARBA" id="ARBA00022763"/>
    </source>
</evidence>
<comment type="cofactor">
    <cofactor evidence="1">
        <name>Mg(2+)</name>
        <dbReference type="ChEBI" id="CHEBI:18420"/>
    </cofactor>
</comment>
<dbReference type="CDD" id="cd18794">
    <property type="entry name" value="SF2_C_RecQ"/>
    <property type="match status" value="1"/>
</dbReference>
<dbReference type="GO" id="GO:0016787">
    <property type="term" value="F:hydrolase activity"/>
    <property type="evidence" value="ECO:0007669"/>
    <property type="project" value="UniProtKB-KW"/>
</dbReference>
<dbReference type="Pfam" id="PF16124">
    <property type="entry name" value="RecQ_Zn_bind"/>
    <property type="match status" value="1"/>
</dbReference>
<evidence type="ECO:0000313" key="20">
    <source>
        <dbReference type="EMBL" id="KKE81521.1"/>
    </source>
</evidence>
<dbReference type="Proteomes" id="UP000033434">
    <property type="component" value="Unassembled WGS sequence"/>
</dbReference>
<dbReference type="InterPro" id="IPR044876">
    <property type="entry name" value="HRDC_dom_sf"/>
</dbReference>
<dbReference type="GO" id="GO:0003677">
    <property type="term" value="F:DNA binding"/>
    <property type="evidence" value="ECO:0007669"/>
    <property type="project" value="UniProtKB-KW"/>
</dbReference>
<evidence type="ECO:0000256" key="4">
    <source>
        <dbReference type="ARBA" id="ARBA00022723"/>
    </source>
</evidence>
<dbReference type="FunFam" id="1.10.10.10:FF:000175">
    <property type="entry name" value="ATP-dependent DNA helicase RecQ"/>
    <property type="match status" value="1"/>
</dbReference>
<keyword evidence="13" id="KW-0234">DNA repair</keyword>
<feature type="domain" description="Helicase C-terminal" evidence="19">
    <location>
        <begin position="225"/>
        <end position="377"/>
    </location>
</feature>
<evidence type="ECO:0000256" key="10">
    <source>
        <dbReference type="ARBA" id="ARBA00022840"/>
    </source>
</evidence>
<feature type="domain" description="HRDC" evidence="17">
    <location>
        <begin position="530"/>
        <end position="607"/>
    </location>
</feature>
<dbReference type="GO" id="GO:0043138">
    <property type="term" value="F:3'-5' DNA helicase activity"/>
    <property type="evidence" value="ECO:0007669"/>
    <property type="project" value="UniProtKB-EC"/>
</dbReference>
<dbReference type="InterPro" id="IPR001650">
    <property type="entry name" value="Helicase_C-like"/>
</dbReference>
<protein>
    <recommendedName>
        <fullName evidence="16">DNA helicase RecQ</fullName>
        <ecNumber evidence="16">5.6.2.4</ecNumber>
    </recommendedName>
</protein>
<dbReference type="PROSITE" id="PS50967">
    <property type="entry name" value="HRDC"/>
    <property type="match status" value="1"/>
</dbReference>
<dbReference type="SUPFAM" id="SSF47819">
    <property type="entry name" value="HRDC-like"/>
    <property type="match status" value="1"/>
</dbReference>
<evidence type="ECO:0000256" key="3">
    <source>
        <dbReference type="ARBA" id="ARBA00005446"/>
    </source>
</evidence>
<dbReference type="GO" id="GO:0009378">
    <property type="term" value="F:four-way junction helicase activity"/>
    <property type="evidence" value="ECO:0007669"/>
    <property type="project" value="TreeGrafter"/>
</dbReference>
<dbReference type="PANTHER" id="PTHR13710">
    <property type="entry name" value="DNA HELICASE RECQ FAMILY MEMBER"/>
    <property type="match status" value="1"/>
</dbReference>
<dbReference type="InterPro" id="IPR002121">
    <property type="entry name" value="HRDC_dom"/>
</dbReference>
<keyword evidence="12" id="KW-0233">DNA recombination</keyword>
<keyword evidence="9" id="KW-0862">Zinc</keyword>
<proteinExistence type="inferred from homology"/>
<comment type="catalytic activity">
    <reaction evidence="15">
        <text>Couples ATP hydrolysis with the unwinding of duplex DNA by translocating in the 3'-5' direction.</text>
        <dbReference type="EC" id="5.6.2.4"/>
    </reaction>
</comment>
<dbReference type="GO" id="GO:0043590">
    <property type="term" value="C:bacterial nucleoid"/>
    <property type="evidence" value="ECO:0007669"/>
    <property type="project" value="TreeGrafter"/>
</dbReference>
<name>A0A0F6A6P9_9GAMM</name>
<dbReference type="PANTHER" id="PTHR13710:SF105">
    <property type="entry name" value="ATP-DEPENDENT DNA HELICASE Q1"/>
    <property type="match status" value="1"/>
</dbReference>
<comment type="similarity">
    <text evidence="3">Belongs to the helicase family. RecQ subfamily.</text>
</comment>
<dbReference type="InterPro" id="IPR027417">
    <property type="entry name" value="P-loop_NTPase"/>
</dbReference>
<evidence type="ECO:0000259" key="18">
    <source>
        <dbReference type="PROSITE" id="PS51192"/>
    </source>
</evidence>
<dbReference type="Gene3D" id="1.10.150.80">
    <property type="entry name" value="HRDC domain"/>
    <property type="match status" value="1"/>
</dbReference>
<dbReference type="RefSeq" id="WP_419555213.1">
    <property type="nucleotide sequence ID" value="NZ_AUXW01000186.1"/>
</dbReference>
<evidence type="ECO:0000256" key="11">
    <source>
        <dbReference type="ARBA" id="ARBA00023125"/>
    </source>
</evidence>
<keyword evidence="6" id="KW-0227">DNA damage</keyword>
<dbReference type="InterPro" id="IPR004589">
    <property type="entry name" value="DNA_helicase_ATP-dep_RecQ"/>
</dbReference>
<evidence type="ECO:0000256" key="13">
    <source>
        <dbReference type="ARBA" id="ARBA00023204"/>
    </source>
</evidence>
<evidence type="ECO:0000256" key="8">
    <source>
        <dbReference type="ARBA" id="ARBA00022806"/>
    </source>
</evidence>
<dbReference type="SMART" id="SM00487">
    <property type="entry name" value="DEXDc"/>
    <property type="match status" value="1"/>
</dbReference>
<organism evidence="20 21">
    <name type="scientific">Pseudoalteromonas luteoviolacea S4054</name>
    <dbReference type="NCBI Taxonomy" id="1129367"/>
    <lineage>
        <taxon>Bacteria</taxon>
        <taxon>Pseudomonadati</taxon>
        <taxon>Pseudomonadota</taxon>
        <taxon>Gammaproteobacteria</taxon>
        <taxon>Alteromonadales</taxon>
        <taxon>Pseudoalteromonadaceae</taxon>
        <taxon>Pseudoalteromonas</taxon>
    </lineage>
</organism>
<dbReference type="GO" id="GO:0030894">
    <property type="term" value="C:replisome"/>
    <property type="evidence" value="ECO:0007669"/>
    <property type="project" value="TreeGrafter"/>
</dbReference>
<dbReference type="NCBIfam" id="TIGR01389">
    <property type="entry name" value="recQ"/>
    <property type="match status" value="1"/>
</dbReference>
<dbReference type="PROSITE" id="PS51194">
    <property type="entry name" value="HELICASE_CTER"/>
    <property type="match status" value="1"/>
</dbReference>
<dbReference type="AlphaFoldDB" id="A0A0F6A6P9"/>
<keyword evidence="11" id="KW-0238">DNA-binding</keyword>
<dbReference type="Pfam" id="PF00270">
    <property type="entry name" value="DEAD"/>
    <property type="match status" value="1"/>
</dbReference>
<sequence>MRAMETLATQQSLTPQSVLKEYFGYTTFRAGQQDAIEACLSGRDSLVLLPTGGGKSLCYQVPALMLQGITIVISPLISLMQDQVSQLQAQGIAAEFVNNSVEWQKQQQIYQRLHSGEIKMLYVAPEKVLQRDFLERLSSLPLALFAIDEAHCVSHWGHDFRPHYCRLNELKQAFPTVPTMALTATADMATRNDIVQQLQLNNPFIHTGSFDRPNIRYTIEEKFKPLSQLMRYLKTQQGQSGIIYCSSRRRVDEIAEKLSEGGFNAAAYHAGMDNEQRQFVQNAFARDDVQIVVATVAFGMGINKSNVRFVLHYDIPKSIESYYQETGRAGRDGLEAEAIMYFDPADIGRVRRFFEDIPDEQRRKVEQQRFNAMANFAEAQTCRRQILLNYFSEYQREPCGNCDICLNPPKHFDATVVAQKALSCVYRAEQRFGLGYIVDLLRGANTARIRDNQHHNLSTYGIGKDQSNEYWLSVLRQLIHHGLLSQDITQGATLKLTEAARAVLKSEYVLNLAEPRLQASHIYQDKLAQFNYDRKLFAKLRSLRKELADQDDVPPYVVFNDKTLAEMAQKMPTDDSDFLKVSGVGFTKLTKYGAPFMQLIRNYLAAE</sequence>
<dbReference type="GO" id="GO:0046872">
    <property type="term" value="F:metal ion binding"/>
    <property type="evidence" value="ECO:0007669"/>
    <property type="project" value="UniProtKB-KW"/>
</dbReference>
<evidence type="ECO:0000259" key="19">
    <source>
        <dbReference type="PROSITE" id="PS51194"/>
    </source>
</evidence>
<dbReference type="GO" id="GO:0006260">
    <property type="term" value="P:DNA replication"/>
    <property type="evidence" value="ECO:0007669"/>
    <property type="project" value="InterPro"/>
</dbReference>
<feature type="domain" description="Helicase ATP-binding" evidence="18">
    <location>
        <begin position="36"/>
        <end position="204"/>
    </location>
</feature>
<evidence type="ECO:0000256" key="5">
    <source>
        <dbReference type="ARBA" id="ARBA00022741"/>
    </source>
</evidence>
<dbReference type="Pfam" id="PF09382">
    <property type="entry name" value="RQC"/>
    <property type="match status" value="1"/>
</dbReference>
<comment type="cofactor">
    <cofactor evidence="2">
        <name>Zn(2+)</name>
        <dbReference type="ChEBI" id="CHEBI:29105"/>
    </cofactor>
</comment>
<evidence type="ECO:0000256" key="7">
    <source>
        <dbReference type="ARBA" id="ARBA00022801"/>
    </source>
</evidence>
<dbReference type="SMART" id="SM00490">
    <property type="entry name" value="HELICc"/>
    <property type="match status" value="1"/>
</dbReference>
<evidence type="ECO:0000259" key="17">
    <source>
        <dbReference type="PROSITE" id="PS50967"/>
    </source>
</evidence>
<dbReference type="PROSITE" id="PS51192">
    <property type="entry name" value="HELICASE_ATP_BIND_1"/>
    <property type="match status" value="1"/>
</dbReference>
<dbReference type="InterPro" id="IPR010997">
    <property type="entry name" value="HRDC-like_sf"/>
</dbReference>
<evidence type="ECO:0000256" key="14">
    <source>
        <dbReference type="ARBA" id="ARBA00023235"/>
    </source>
</evidence>
<dbReference type="Gene3D" id="3.40.50.300">
    <property type="entry name" value="P-loop containing nucleotide triphosphate hydrolases"/>
    <property type="match status" value="2"/>
</dbReference>
<dbReference type="InterPro" id="IPR036388">
    <property type="entry name" value="WH-like_DNA-bd_sf"/>
</dbReference>
<keyword evidence="14" id="KW-0413">Isomerase</keyword>
<dbReference type="FunFam" id="1.10.150.80:FF:000002">
    <property type="entry name" value="ATP-dependent DNA helicase RecQ"/>
    <property type="match status" value="1"/>
</dbReference>
<evidence type="ECO:0000256" key="1">
    <source>
        <dbReference type="ARBA" id="ARBA00001946"/>
    </source>
</evidence>
<reference evidence="20 21" key="1">
    <citation type="journal article" date="2015" name="BMC Genomics">
        <title>Genome mining reveals unlocked bioactive potential of marine Gram-negative bacteria.</title>
        <authorList>
            <person name="Machado H."/>
            <person name="Sonnenschein E.C."/>
            <person name="Melchiorsen J."/>
            <person name="Gram L."/>
        </authorList>
    </citation>
    <scope>NUCLEOTIDE SEQUENCE [LARGE SCALE GENOMIC DNA]</scope>
    <source>
        <strain evidence="20 21">S4054</strain>
    </source>
</reference>
<evidence type="ECO:0000256" key="9">
    <source>
        <dbReference type="ARBA" id="ARBA00022833"/>
    </source>
</evidence>
<keyword evidence="7" id="KW-0378">Hydrolase</keyword>
<dbReference type="NCBIfam" id="TIGR00614">
    <property type="entry name" value="recQ_fam"/>
    <property type="match status" value="1"/>
</dbReference>
<dbReference type="GO" id="GO:0005737">
    <property type="term" value="C:cytoplasm"/>
    <property type="evidence" value="ECO:0007669"/>
    <property type="project" value="TreeGrafter"/>
</dbReference>
<evidence type="ECO:0000256" key="12">
    <source>
        <dbReference type="ARBA" id="ARBA00023172"/>
    </source>
</evidence>
<dbReference type="InterPro" id="IPR011545">
    <property type="entry name" value="DEAD/DEAH_box_helicase_dom"/>
</dbReference>
<dbReference type="FunFam" id="3.40.50.300:FF:000296">
    <property type="entry name" value="ATP-dependent DNA helicase RecQ"/>
    <property type="match status" value="1"/>
</dbReference>
<evidence type="ECO:0000256" key="2">
    <source>
        <dbReference type="ARBA" id="ARBA00001947"/>
    </source>
</evidence>
<dbReference type="Pfam" id="PF00570">
    <property type="entry name" value="HRDC"/>
    <property type="match status" value="1"/>
</dbReference>
<keyword evidence="5" id="KW-0547">Nucleotide-binding</keyword>
<dbReference type="InterPro" id="IPR014001">
    <property type="entry name" value="Helicase_ATP-bd"/>
</dbReference>
<keyword evidence="4" id="KW-0479">Metal-binding</keyword>
<accession>A0A0F6A6P9</accession>
<keyword evidence="8 20" id="KW-0347">Helicase</keyword>
<dbReference type="Pfam" id="PF00271">
    <property type="entry name" value="Helicase_C"/>
    <property type="match status" value="1"/>
</dbReference>
<evidence type="ECO:0000256" key="15">
    <source>
        <dbReference type="ARBA" id="ARBA00034617"/>
    </source>
</evidence>
<dbReference type="SMART" id="SM00956">
    <property type="entry name" value="RQC"/>
    <property type="match status" value="1"/>
</dbReference>
<dbReference type="EMBL" id="AUXW01000186">
    <property type="protein sequence ID" value="KKE81521.1"/>
    <property type="molecule type" value="Genomic_DNA"/>
</dbReference>
<comment type="caution">
    <text evidence="20">The sequence shown here is derived from an EMBL/GenBank/DDBJ whole genome shotgun (WGS) entry which is preliminary data.</text>
</comment>